<dbReference type="Proteomes" id="UP001597199">
    <property type="component" value="Unassembled WGS sequence"/>
</dbReference>
<evidence type="ECO:0000313" key="2">
    <source>
        <dbReference type="Proteomes" id="UP001597199"/>
    </source>
</evidence>
<sequence length="72" mass="8532">MRENIRFTKRGGVNDKWLSKQITFSIDGDETTVAIRQDYTHGRYNESRFTLDYFQAMDLVKVLMEVAEHDED</sequence>
<protein>
    <submittedName>
        <fullName evidence="1">Uncharacterized protein</fullName>
    </submittedName>
</protein>
<comment type="caution">
    <text evidence="1">The sequence shown here is derived from an EMBL/GenBank/DDBJ whole genome shotgun (WGS) entry which is preliminary data.</text>
</comment>
<dbReference type="RefSeq" id="WP_204119944.1">
    <property type="nucleotide sequence ID" value="NZ_BOLV01000069.1"/>
</dbReference>
<gene>
    <name evidence="1" type="ORF">ACFQ41_05220</name>
</gene>
<reference evidence="2" key="1">
    <citation type="journal article" date="2019" name="Int. J. Syst. Evol. Microbiol.">
        <title>The Global Catalogue of Microorganisms (GCM) 10K type strain sequencing project: providing services to taxonomists for standard genome sequencing and annotation.</title>
        <authorList>
            <consortium name="The Broad Institute Genomics Platform"/>
            <consortium name="The Broad Institute Genome Sequencing Center for Infectious Disease"/>
            <person name="Wu L."/>
            <person name="Ma J."/>
        </authorList>
    </citation>
    <scope>NUCLEOTIDE SEQUENCE [LARGE SCALE GENOMIC DNA]</scope>
    <source>
        <strain evidence="2">CCM 9110</strain>
    </source>
</reference>
<keyword evidence="2" id="KW-1185">Reference proteome</keyword>
<proteinExistence type="predicted"/>
<dbReference type="EMBL" id="JBHTOA010000022">
    <property type="protein sequence ID" value="MFD1398701.1"/>
    <property type="molecule type" value="Genomic_DNA"/>
</dbReference>
<organism evidence="1 2">
    <name type="scientific">Lacticaseibacillus suilingensis</name>
    <dbReference type="NCBI Taxonomy" id="2799577"/>
    <lineage>
        <taxon>Bacteria</taxon>
        <taxon>Bacillati</taxon>
        <taxon>Bacillota</taxon>
        <taxon>Bacilli</taxon>
        <taxon>Lactobacillales</taxon>
        <taxon>Lactobacillaceae</taxon>
        <taxon>Lacticaseibacillus</taxon>
    </lineage>
</organism>
<evidence type="ECO:0000313" key="1">
    <source>
        <dbReference type="EMBL" id="MFD1398701.1"/>
    </source>
</evidence>
<accession>A0ABW4BFG4</accession>
<name>A0ABW4BFG4_9LACO</name>